<evidence type="ECO:0000313" key="1">
    <source>
        <dbReference type="EMBL" id="NJQ17271.1"/>
    </source>
</evidence>
<sequence length="58" mass="5925">RGTGTARFLAGAARANAVTGADPLRVEPRPAAAAGPPPFQRVAALPQVAPDRAPVIRR</sequence>
<dbReference type="EMBL" id="JAAVJC010000271">
    <property type="protein sequence ID" value="NJQ17271.1"/>
    <property type="molecule type" value="Genomic_DNA"/>
</dbReference>
<feature type="non-terminal residue" evidence="1">
    <location>
        <position position="1"/>
    </location>
</feature>
<reference evidence="1 2" key="1">
    <citation type="submission" date="2020-03" db="EMBL/GenBank/DDBJ databases">
        <title>Draft genome of Streptomyces sp. ventii, isolated from the Axial Seamount in the Pacific Ocean, and resequencing of the two type strains Streptomyces lonarensis strain NCL 716 and Streptomyces bohaiensis strain 11A07.</title>
        <authorList>
            <person name="Loughran R.M."/>
            <person name="Pfannmuller K.M."/>
            <person name="Wasson B.J."/>
            <person name="Deadmond M.C."/>
            <person name="Paddock B.E."/>
            <person name="Koyack M.J."/>
            <person name="Gallegos D.A."/>
            <person name="Mitchell E.A."/>
            <person name="Ushijima B."/>
            <person name="Saw J.H."/>
            <person name="Mcphail K.L."/>
            <person name="Videau P."/>
        </authorList>
    </citation>
    <scope>NUCLEOTIDE SEQUENCE [LARGE SCALE GENOMIC DNA]</scope>
    <source>
        <strain evidence="1 2">11A07</strain>
    </source>
</reference>
<dbReference type="Proteomes" id="UP000727056">
    <property type="component" value="Unassembled WGS sequence"/>
</dbReference>
<proteinExistence type="predicted"/>
<evidence type="ECO:0000313" key="2">
    <source>
        <dbReference type="Proteomes" id="UP000727056"/>
    </source>
</evidence>
<keyword evidence="2" id="KW-1185">Reference proteome</keyword>
<accession>A0ABX1CDX1</accession>
<gene>
    <name evidence="1" type="ORF">HCN52_20580</name>
</gene>
<protein>
    <submittedName>
        <fullName evidence="1">Uncharacterized protein</fullName>
    </submittedName>
</protein>
<organism evidence="1 2">
    <name type="scientific">Streptomyces bohaiensis</name>
    <dbReference type="NCBI Taxonomy" id="1431344"/>
    <lineage>
        <taxon>Bacteria</taxon>
        <taxon>Bacillati</taxon>
        <taxon>Actinomycetota</taxon>
        <taxon>Actinomycetes</taxon>
        <taxon>Kitasatosporales</taxon>
        <taxon>Streptomycetaceae</taxon>
        <taxon>Streptomyces</taxon>
    </lineage>
</organism>
<comment type="caution">
    <text evidence="1">The sequence shown here is derived from an EMBL/GenBank/DDBJ whole genome shotgun (WGS) entry which is preliminary data.</text>
</comment>
<name>A0ABX1CDX1_9ACTN</name>